<dbReference type="Gene3D" id="3.90.640.20">
    <property type="entry name" value="Heat-shock cognate protein, ATPase"/>
    <property type="match status" value="1"/>
</dbReference>
<evidence type="ECO:0000259" key="2">
    <source>
        <dbReference type="Pfam" id="PF11738"/>
    </source>
</evidence>
<dbReference type="EMBL" id="QJUL01000033">
    <property type="protein sequence ID" value="TBU88028.1"/>
    <property type="molecule type" value="Genomic_DNA"/>
</dbReference>
<gene>
    <name evidence="3" type="ORF">DNK44_19335</name>
</gene>
<dbReference type="Gene3D" id="3.30.565.40">
    <property type="entry name" value="Fervidobacterium nodosum Rt17-B1 like"/>
    <property type="match status" value="1"/>
</dbReference>
<dbReference type="InterPro" id="IPR037126">
    <property type="entry name" value="PdaC/RsiV-like_sf"/>
</dbReference>
<dbReference type="PROSITE" id="PS51257">
    <property type="entry name" value="PROKAR_LIPOPROTEIN"/>
    <property type="match status" value="1"/>
</dbReference>
<dbReference type="AlphaFoldDB" id="A0A4V2KBP9"/>
<dbReference type="OrthoDB" id="8610451at2"/>
<sequence length="253" mass="28178">MNTHRFARLAAIAGLGLLLGACQSLSRSASSDALPTTHQRWEHRAPGCTAQDCPLVNVDLQLLTGHPELNARIEKTLLGLTREAQGEPLPASLQAHEREFLANAKPGWVSYLQAKVMEQHDRLVVIELSSYHFTGGAHGVPGRTYLNYDRQSDKVLSLQDMLVPGEEPAFWQSAQLTHEAWLIAQGHGNDADYRQTWPFERTGNIALNRDALMLKYDVARLAPYASGHPELKIPYSQLNGVLRPEYMPRPATR</sequence>
<evidence type="ECO:0000313" key="4">
    <source>
        <dbReference type="Proteomes" id="UP000293172"/>
    </source>
</evidence>
<feature type="domain" description="DUF3298" evidence="2">
    <location>
        <begin position="160"/>
        <end position="236"/>
    </location>
</feature>
<dbReference type="Pfam" id="PF11738">
    <property type="entry name" value="DUF3298"/>
    <property type="match status" value="1"/>
</dbReference>
<evidence type="ECO:0000256" key="1">
    <source>
        <dbReference type="SAM" id="SignalP"/>
    </source>
</evidence>
<name>A0A4V2KBP9_9GAMM</name>
<accession>A0A4V2KBP9</accession>
<protein>
    <submittedName>
        <fullName evidence="3">DUF3298 domain-containing protein</fullName>
    </submittedName>
</protein>
<comment type="caution">
    <text evidence="3">The sequence shown here is derived from an EMBL/GenBank/DDBJ whole genome shotgun (WGS) entry which is preliminary data.</text>
</comment>
<organism evidence="3 4">
    <name type="scientific">Phytopseudomonas dryadis</name>
    <dbReference type="NCBI Taxonomy" id="2487520"/>
    <lineage>
        <taxon>Bacteria</taxon>
        <taxon>Pseudomonadati</taxon>
        <taxon>Pseudomonadota</taxon>
        <taxon>Gammaproteobacteria</taxon>
        <taxon>Pseudomonadales</taxon>
        <taxon>Pseudomonadaceae</taxon>
        <taxon>Phytopseudomonas</taxon>
    </lineage>
</organism>
<reference evidence="3 4" key="1">
    <citation type="submission" date="2018-06" db="EMBL/GenBank/DDBJ databases">
        <title>Three novel Pseudomonas species isolated from symptomatic oak.</title>
        <authorList>
            <person name="Bueno-Gonzalez V."/>
            <person name="Brady C."/>
        </authorList>
    </citation>
    <scope>NUCLEOTIDE SEQUENCE [LARGE SCALE GENOMIC DNA]</scope>
    <source>
        <strain evidence="3 4">P6B</strain>
    </source>
</reference>
<dbReference type="Proteomes" id="UP000293172">
    <property type="component" value="Unassembled WGS sequence"/>
</dbReference>
<feature type="chain" id="PRO_5020691665" evidence="1">
    <location>
        <begin position="30"/>
        <end position="253"/>
    </location>
</feature>
<dbReference type="RefSeq" id="WP_131198784.1">
    <property type="nucleotide sequence ID" value="NZ_QJUL01000033.1"/>
</dbReference>
<feature type="signal peptide" evidence="1">
    <location>
        <begin position="1"/>
        <end position="29"/>
    </location>
</feature>
<dbReference type="InterPro" id="IPR021729">
    <property type="entry name" value="DUF3298"/>
</dbReference>
<proteinExistence type="predicted"/>
<keyword evidence="1" id="KW-0732">Signal</keyword>
<evidence type="ECO:0000313" key="3">
    <source>
        <dbReference type="EMBL" id="TBU88028.1"/>
    </source>
</evidence>